<reference evidence="13 14" key="1">
    <citation type="submission" date="2018-09" db="EMBL/GenBank/DDBJ databases">
        <title>Characterization of the phylogenetic diversity of five novel species belonging to the genus Bifidobacterium.</title>
        <authorList>
            <person name="Lugli G.A."/>
            <person name="Duranti S."/>
            <person name="Milani C."/>
        </authorList>
    </citation>
    <scope>NUCLEOTIDE SEQUENCE [LARGE SCALE GENOMIC DNA]</scope>
    <source>
        <strain evidence="13 14">2028B</strain>
    </source>
</reference>
<dbReference type="GO" id="GO:0003924">
    <property type="term" value="F:GTPase activity"/>
    <property type="evidence" value="ECO:0007669"/>
    <property type="project" value="UniProtKB-UniRule"/>
</dbReference>
<dbReference type="Pfam" id="PF02881">
    <property type="entry name" value="SRP54_N"/>
    <property type="match status" value="1"/>
</dbReference>
<evidence type="ECO:0000313" key="13">
    <source>
        <dbReference type="EMBL" id="RSX50388.1"/>
    </source>
</evidence>
<evidence type="ECO:0000256" key="9">
    <source>
        <dbReference type="HAMAP-Rule" id="MF_00920"/>
    </source>
</evidence>
<evidence type="ECO:0000256" key="5">
    <source>
        <dbReference type="ARBA" id="ARBA00023134"/>
    </source>
</evidence>
<keyword evidence="14" id="KW-1185">Reference proteome</keyword>
<comment type="subunit">
    <text evidence="9">Part of the signal recognition particle protein translocation system, which is composed of SRP and FtsY.</text>
</comment>
<feature type="region of interest" description="Disordered" evidence="10">
    <location>
        <begin position="32"/>
        <end position="262"/>
    </location>
</feature>
<dbReference type="Pfam" id="PF00448">
    <property type="entry name" value="SRP54"/>
    <property type="match status" value="1"/>
</dbReference>
<keyword evidence="11" id="KW-1133">Transmembrane helix</keyword>
<keyword evidence="7 9" id="KW-0675">Receptor</keyword>
<dbReference type="InterPro" id="IPR042101">
    <property type="entry name" value="SRP54_N_sf"/>
</dbReference>
<dbReference type="PANTHER" id="PTHR43134">
    <property type="entry name" value="SIGNAL RECOGNITION PARTICLE RECEPTOR SUBUNIT ALPHA"/>
    <property type="match status" value="1"/>
</dbReference>
<feature type="domain" description="SRP54-type proteins GTP-binding" evidence="12">
    <location>
        <begin position="542"/>
        <end position="555"/>
    </location>
</feature>
<feature type="compositionally biased region" description="Low complexity" evidence="10">
    <location>
        <begin position="32"/>
        <end position="45"/>
    </location>
</feature>
<feature type="compositionally biased region" description="Basic and acidic residues" evidence="10">
    <location>
        <begin position="118"/>
        <end position="131"/>
    </location>
</feature>
<feature type="transmembrane region" description="Helical" evidence="11">
    <location>
        <begin position="6"/>
        <end position="26"/>
    </location>
</feature>
<dbReference type="PROSITE" id="PS00300">
    <property type="entry name" value="SRP54"/>
    <property type="match status" value="1"/>
</dbReference>
<comment type="caution">
    <text evidence="13">The sequence shown here is derived from an EMBL/GenBank/DDBJ whole genome shotgun (WGS) entry which is preliminary data.</text>
</comment>
<evidence type="ECO:0000256" key="7">
    <source>
        <dbReference type="ARBA" id="ARBA00023170"/>
    </source>
</evidence>
<dbReference type="SUPFAM" id="SSF47364">
    <property type="entry name" value="Domain of the SRP/SRP receptor G-proteins"/>
    <property type="match status" value="1"/>
</dbReference>
<dbReference type="SMART" id="SM00963">
    <property type="entry name" value="SRP54_N"/>
    <property type="match status" value="1"/>
</dbReference>
<accession>A0A430FC58</accession>
<feature type="compositionally biased region" description="Low complexity" evidence="10">
    <location>
        <begin position="190"/>
        <end position="219"/>
    </location>
</feature>
<dbReference type="EMBL" id="QXGJ01000008">
    <property type="protein sequence ID" value="RSX50388.1"/>
    <property type="molecule type" value="Genomic_DNA"/>
</dbReference>
<evidence type="ECO:0000256" key="6">
    <source>
        <dbReference type="ARBA" id="ARBA00023136"/>
    </source>
</evidence>
<organism evidence="13 14">
    <name type="scientific">Bifidobacterium callimiconis</name>
    <dbReference type="NCBI Taxonomy" id="2306973"/>
    <lineage>
        <taxon>Bacteria</taxon>
        <taxon>Bacillati</taxon>
        <taxon>Actinomycetota</taxon>
        <taxon>Actinomycetes</taxon>
        <taxon>Bifidobacteriales</taxon>
        <taxon>Bifidobacteriaceae</taxon>
        <taxon>Bifidobacterium</taxon>
    </lineage>
</organism>
<comment type="catalytic activity">
    <reaction evidence="8 9">
        <text>GTP + H2O = GDP + phosphate + H(+)</text>
        <dbReference type="Rhea" id="RHEA:19669"/>
        <dbReference type="ChEBI" id="CHEBI:15377"/>
        <dbReference type="ChEBI" id="CHEBI:15378"/>
        <dbReference type="ChEBI" id="CHEBI:37565"/>
        <dbReference type="ChEBI" id="CHEBI:43474"/>
        <dbReference type="ChEBI" id="CHEBI:58189"/>
        <dbReference type="EC" id="3.6.5.4"/>
    </reaction>
</comment>
<dbReference type="InterPro" id="IPR036225">
    <property type="entry name" value="SRP/SRP_N"/>
</dbReference>
<feature type="compositionally biased region" description="Basic and acidic residues" evidence="10">
    <location>
        <begin position="63"/>
        <end position="76"/>
    </location>
</feature>
<comment type="subcellular location">
    <subcellularLocation>
        <location evidence="9">Cell membrane</location>
        <topology evidence="9">Peripheral membrane protein</topology>
        <orientation evidence="9">Cytoplasmic side</orientation>
    </subcellularLocation>
    <subcellularLocation>
        <location evidence="9">Cytoplasm</location>
    </subcellularLocation>
</comment>
<dbReference type="InterPro" id="IPR004390">
    <property type="entry name" value="SR_rcpt_FtsY"/>
</dbReference>
<keyword evidence="3 9" id="KW-0547">Nucleotide-binding</keyword>
<dbReference type="FunFam" id="1.20.120.140:FF:000002">
    <property type="entry name" value="Signal recognition particle receptor FtsY"/>
    <property type="match status" value="1"/>
</dbReference>
<feature type="binding site" evidence="9">
    <location>
        <begin position="376"/>
        <end position="383"/>
    </location>
    <ligand>
        <name>GTP</name>
        <dbReference type="ChEBI" id="CHEBI:37565"/>
    </ligand>
</feature>
<evidence type="ECO:0000256" key="8">
    <source>
        <dbReference type="ARBA" id="ARBA00048027"/>
    </source>
</evidence>
<feature type="compositionally biased region" description="Low complexity" evidence="10">
    <location>
        <begin position="134"/>
        <end position="176"/>
    </location>
</feature>
<name>A0A430FC58_9BIFI</name>
<feature type="binding site" evidence="9">
    <location>
        <begin position="459"/>
        <end position="463"/>
    </location>
    <ligand>
        <name>GTP</name>
        <dbReference type="ChEBI" id="CHEBI:37565"/>
    </ligand>
</feature>
<proteinExistence type="inferred from homology"/>
<dbReference type="GO" id="GO:0005886">
    <property type="term" value="C:plasma membrane"/>
    <property type="evidence" value="ECO:0007669"/>
    <property type="project" value="UniProtKB-SubCell"/>
</dbReference>
<keyword evidence="2 9" id="KW-0963">Cytoplasm</keyword>
<dbReference type="FunFam" id="3.40.50.300:FF:000053">
    <property type="entry name" value="Signal recognition particle receptor FtsY"/>
    <property type="match status" value="1"/>
</dbReference>
<dbReference type="AlphaFoldDB" id="A0A430FC58"/>
<dbReference type="HAMAP" id="MF_00920">
    <property type="entry name" value="FtsY"/>
    <property type="match status" value="1"/>
</dbReference>
<dbReference type="GO" id="GO:0051301">
    <property type="term" value="P:cell division"/>
    <property type="evidence" value="ECO:0007669"/>
    <property type="project" value="UniProtKB-KW"/>
</dbReference>
<gene>
    <name evidence="9" type="primary">ftsY</name>
    <name evidence="13" type="ORF">D2E23_1711</name>
</gene>
<dbReference type="Proteomes" id="UP000288607">
    <property type="component" value="Unassembled WGS sequence"/>
</dbReference>
<evidence type="ECO:0000256" key="3">
    <source>
        <dbReference type="ARBA" id="ARBA00022741"/>
    </source>
</evidence>
<keyword evidence="13" id="KW-0131">Cell cycle</keyword>
<dbReference type="SMART" id="SM00962">
    <property type="entry name" value="SRP54"/>
    <property type="match status" value="1"/>
</dbReference>
<feature type="binding site" evidence="9">
    <location>
        <begin position="521"/>
        <end position="524"/>
    </location>
    <ligand>
        <name>GTP</name>
        <dbReference type="ChEBI" id="CHEBI:37565"/>
    </ligand>
</feature>
<dbReference type="NCBIfam" id="TIGR00064">
    <property type="entry name" value="ftsY"/>
    <property type="match status" value="1"/>
</dbReference>
<dbReference type="InterPro" id="IPR013822">
    <property type="entry name" value="Signal_recog_particl_SRP54_hlx"/>
</dbReference>
<feature type="compositionally biased region" description="Low complexity" evidence="10">
    <location>
        <begin position="227"/>
        <end position="247"/>
    </location>
</feature>
<protein>
    <recommendedName>
        <fullName evidence="9">Signal recognition particle receptor FtsY</fullName>
        <shortName evidence="9">SRP receptor</shortName>
        <ecNumber evidence="9">3.6.5.4</ecNumber>
    </recommendedName>
</protein>
<evidence type="ECO:0000256" key="11">
    <source>
        <dbReference type="SAM" id="Phobius"/>
    </source>
</evidence>
<evidence type="ECO:0000256" key="4">
    <source>
        <dbReference type="ARBA" id="ARBA00022801"/>
    </source>
</evidence>
<evidence type="ECO:0000256" key="1">
    <source>
        <dbReference type="ARBA" id="ARBA00022475"/>
    </source>
</evidence>
<keyword evidence="5 9" id="KW-0342">GTP-binding</keyword>
<dbReference type="GO" id="GO:0006614">
    <property type="term" value="P:SRP-dependent cotranslational protein targeting to membrane"/>
    <property type="evidence" value="ECO:0007669"/>
    <property type="project" value="InterPro"/>
</dbReference>
<feature type="compositionally biased region" description="Pro residues" evidence="10">
    <location>
        <begin position="248"/>
        <end position="260"/>
    </location>
</feature>
<dbReference type="PANTHER" id="PTHR43134:SF1">
    <property type="entry name" value="SIGNAL RECOGNITION PARTICLE RECEPTOR SUBUNIT ALPHA"/>
    <property type="match status" value="1"/>
</dbReference>
<dbReference type="SUPFAM" id="SSF52540">
    <property type="entry name" value="P-loop containing nucleoside triphosphate hydrolases"/>
    <property type="match status" value="1"/>
</dbReference>
<keyword evidence="4 9" id="KW-0378">Hydrolase</keyword>
<evidence type="ECO:0000313" key="14">
    <source>
        <dbReference type="Proteomes" id="UP000288607"/>
    </source>
</evidence>
<evidence type="ECO:0000259" key="12">
    <source>
        <dbReference type="PROSITE" id="PS00300"/>
    </source>
</evidence>
<comment type="similarity">
    <text evidence="9">Belongs to the GTP-binding SRP family. FtsY subfamily.</text>
</comment>
<dbReference type="SMART" id="SM00382">
    <property type="entry name" value="AAA"/>
    <property type="match status" value="1"/>
</dbReference>
<evidence type="ECO:0000256" key="2">
    <source>
        <dbReference type="ARBA" id="ARBA00022490"/>
    </source>
</evidence>
<dbReference type="GO" id="GO:0005525">
    <property type="term" value="F:GTP binding"/>
    <property type="evidence" value="ECO:0007669"/>
    <property type="project" value="UniProtKB-UniRule"/>
</dbReference>
<dbReference type="InterPro" id="IPR003593">
    <property type="entry name" value="AAA+_ATPase"/>
</dbReference>
<keyword evidence="6 9" id="KW-0472">Membrane</keyword>
<keyword evidence="1 9" id="KW-1003">Cell membrane</keyword>
<dbReference type="GO" id="GO:0005737">
    <property type="term" value="C:cytoplasm"/>
    <property type="evidence" value="ECO:0007669"/>
    <property type="project" value="UniProtKB-SubCell"/>
</dbReference>
<dbReference type="GO" id="GO:0005047">
    <property type="term" value="F:signal recognition particle binding"/>
    <property type="evidence" value="ECO:0007669"/>
    <property type="project" value="TreeGrafter"/>
</dbReference>
<comment type="function">
    <text evidence="9">Involved in targeting and insertion of nascent membrane proteins into the cytoplasmic membrane. Acts as a receptor for the complex formed by the signal recognition particle (SRP) and the ribosome-nascent chain (RNC).</text>
</comment>
<keyword evidence="13" id="KW-0132">Cell division</keyword>
<feature type="compositionally biased region" description="Basic and acidic residues" evidence="10">
    <location>
        <begin position="46"/>
        <end position="55"/>
    </location>
</feature>
<evidence type="ECO:0000256" key="10">
    <source>
        <dbReference type="SAM" id="MobiDB-lite"/>
    </source>
</evidence>
<dbReference type="Gene3D" id="3.40.50.300">
    <property type="entry name" value="P-loop containing nucleotide triphosphate hydrolases"/>
    <property type="match status" value="1"/>
</dbReference>
<sequence length="569" mass="58979">MDQMTLWIILGVVAVVVIAAIVAVVVKKKSGAPTEVAAPAVPAAKVESEPAKKPETAATAEKTAADKSAAEAREESPAEESEETQESTTAVEPESKPEPESQPVKVEQPAEPESESDAEAKSKAENKKPEAESAEASEASAAEKAPVESAGESEAPAVEAPAESAEPEVESMSAPSEPKDEAPKGEASTAPAEPAKQPAAAEKPEAEAPVEPAAPAEAPAETKAEPEAQVAPEPARASETEPAAQTPAPAPAKPTAPKPEPAASRFERLKARLAKSANPFGKALFSILTQDNLSEADWEDVEDTLLLADVGAEASEQLVEDLRKDARITGEKNPEAVRAMLREKLLDLVGRDMDRSLVASRPRPADAGPSVIIMVGVNGTGKTTTAGKLARLFVAEDKKVVMGAADTFRAAAADQLETWGSRVGVPVVRSDKDGADPASVAFEAAKVAKEQNADVLIIDTAGRLQNKSNLMDELGKIRRVTEKTLPVEEVLLVLDATTGQNGMTQAKVFAEVIGITGIVLTKLDGSAKGGIVISVQKALGVPVKLVGLGEGPDDLAPFDPEGFVDGILG</sequence>
<dbReference type="Gene3D" id="1.20.120.140">
    <property type="entry name" value="Signal recognition particle SRP54, nucleotide-binding domain"/>
    <property type="match status" value="1"/>
</dbReference>
<dbReference type="EC" id="3.6.5.4" evidence="9"/>
<dbReference type="InterPro" id="IPR027417">
    <property type="entry name" value="P-loop_NTPase"/>
</dbReference>
<keyword evidence="11" id="KW-0812">Transmembrane</keyword>
<dbReference type="InterPro" id="IPR000897">
    <property type="entry name" value="SRP54_GTPase_dom"/>
</dbReference>